<dbReference type="RefSeq" id="WP_213171615.1">
    <property type="nucleotide sequence ID" value="NZ_CP070496.1"/>
</dbReference>
<evidence type="ECO:0000313" key="1">
    <source>
        <dbReference type="EMBL" id="QSB05605.1"/>
    </source>
</evidence>
<dbReference type="AlphaFoldDB" id="A0A895XR21"/>
<dbReference type="EMBL" id="CP070496">
    <property type="protein sequence ID" value="QSB05605.1"/>
    <property type="molecule type" value="Genomic_DNA"/>
</dbReference>
<dbReference type="Proteomes" id="UP000662939">
    <property type="component" value="Chromosome"/>
</dbReference>
<protein>
    <submittedName>
        <fullName evidence="1">Uncharacterized protein</fullName>
    </submittedName>
</protein>
<accession>A0A895XR21</accession>
<sequence length="105" mass="10811">MATGIGVDPSQLDAASDKVSAAAEAAQAAKDYALEADGDPWIWGLPGLVLAGPYFSAASIVHSIYAGIPDALSGAAERLHADAEAYRECEDENCAELDKACGELE</sequence>
<reference evidence="1" key="1">
    <citation type="submission" date="2021-02" db="EMBL/GenBank/DDBJ databases">
        <title>Natronoglycomyces albus gen. nov., sp. nov, a haloalkaliphilic actinobacterium from a soda solonchak soil.</title>
        <authorList>
            <person name="Sorokin D.Y."/>
            <person name="Khijniak T.V."/>
            <person name="Zakharycheva A.P."/>
            <person name="Boueva O.V."/>
            <person name="Ariskina E.V."/>
            <person name="Hahnke R.L."/>
            <person name="Bunk B."/>
            <person name="Sproer C."/>
            <person name="Schumann P."/>
            <person name="Evtushenko L.I."/>
            <person name="Kublanov I.V."/>
        </authorList>
    </citation>
    <scope>NUCLEOTIDE SEQUENCE</scope>
    <source>
        <strain evidence="1">DSM 106290</strain>
    </source>
</reference>
<dbReference type="KEGG" id="nav:JQS30_01350"/>
<organism evidence="1 2">
    <name type="scientific">Natronoglycomyces albus</name>
    <dbReference type="NCBI Taxonomy" id="2811108"/>
    <lineage>
        <taxon>Bacteria</taxon>
        <taxon>Bacillati</taxon>
        <taxon>Actinomycetota</taxon>
        <taxon>Actinomycetes</taxon>
        <taxon>Glycomycetales</taxon>
        <taxon>Glycomycetaceae</taxon>
        <taxon>Natronoglycomyces</taxon>
    </lineage>
</organism>
<evidence type="ECO:0000313" key="2">
    <source>
        <dbReference type="Proteomes" id="UP000662939"/>
    </source>
</evidence>
<name>A0A895XR21_9ACTN</name>
<gene>
    <name evidence="1" type="ORF">JQS30_01350</name>
</gene>
<keyword evidence="2" id="KW-1185">Reference proteome</keyword>
<proteinExistence type="predicted"/>